<dbReference type="InterPro" id="IPR003593">
    <property type="entry name" value="AAA+_ATPase"/>
</dbReference>
<dbReference type="PANTHER" id="PTHR22605:SF1">
    <property type="entry name" value="RZ-TYPE DOMAIN-CONTAINING PROTEIN"/>
    <property type="match status" value="1"/>
</dbReference>
<dbReference type="GO" id="GO:0008270">
    <property type="term" value="F:zinc ion binding"/>
    <property type="evidence" value="ECO:0007669"/>
    <property type="project" value="UniProtKB-KW"/>
</dbReference>
<dbReference type="Pfam" id="PF20173">
    <property type="entry name" value="ZnF_RZ-type"/>
    <property type="match status" value="1"/>
</dbReference>
<evidence type="ECO:0000256" key="2">
    <source>
        <dbReference type="ARBA" id="ARBA00022490"/>
    </source>
</evidence>
<evidence type="ECO:0000256" key="6">
    <source>
        <dbReference type="ARBA" id="ARBA00022859"/>
    </source>
</evidence>
<dbReference type="PROSITE" id="PS51981">
    <property type="entry name" value="ZF_RZ"/>
    <property type="match status" value="1"/>
</dbReference>
<dbReference type="GO" id="GO:0002376">
    <property type="term" value="P:immune system process"/>
    <property type="evidence" value="ECO:0007669"/>
    <property type="project" value="UniProtKB-KW"/>
</dbReference>
<comment type="subcellular location">
    <subcellularLocation>
        <location evidence="1">Cytoplasm</location>
    </subcellularLocation>
</comment>
<evidence type="ECO:0000256" key="5">
    <source>
        <dbReference type="ARBA" id="ARBA00022833"/>
    </source>
</evidence>
<dbReference type="Gene3D" id="3.40.50.300">
    <property type="entry name" value="P-loop containing nucleotide triphosphate hydrolases"/>
    <property type="match status" value="1"/>
</dbReference>
<feature type="region of interest" description="Disordered" evidence="8">
    <location>
        <begin position="3862"/>
        <end position="3969"/>
    </location>
</feature>
<name>A0A397UHF9_9GLOM</name>
<proteinExistence type="predicted"/>
<evidence type="ECO:0000259" key="9">
    <source>
        <dbReference type="PROSITE" id="PS51981"/>
    </source>
</evidence>
<comment type="caution">
    <text evidence="10">The sequence shown here is derived from an EMBL/GenBank/DDBJ whole genome shotgun (WGS) entry which is preliminary data.</text>
</comment>
<evidence type="ECO:0000313" key="10">
    <source>
        <dbReference type="EMBL" id="RIB08517.1"/>
    </source>
</evidence>
<feature type="compositionally biased region" description="Polar residues" evidence="8">
    <location>
        <begin position="3862"/>
        <end position="3871"/>
    </location>
</feature>
<evidence type="ECO:0000256" key="8">
    <source>
        <dbReference type="SAM" id="MobiDB-lite"/>
    </source>
</evidence>
<feature type="compositionally biased region" description="Basic residues" evidence="8">
    <location>
        <begin position="3949"/>
        <end position="3962"/>
    </location>
</feature>
<feature type="compositionally biased region" description="Polar residues" evidence="8">
    <location>
        <begin position="3923"/>
        <end position="3935"/>
    </location>
</feature>
<reference evidence="10 11" key="1">
    <citation type="submission" date="2018-06" db="EMBL/GenBank/DDBJ databases">
        <title>Comparative genomics reveals the genomic features of Rhizophagus irregularis, R. cerebriforme, R. diaphanum and Gigaspora rosea, and their symbiotic lifestyle signature.</title>
        <authorList>
            <person name="Morin E."/>
            <person name="San Clemente H."/>
            <person name="Chen E.C.H."/>
            <person name="De La Providencia I."/>
            <person name="Hainaut M."/>
            <person name="Kuo A."/>
            <person name="Kohler A."/>
            <person name="Murat C."/>
            <person name="Tang N."/>
            <person name="Roy S."/>
            <person name="Loubradou J."/>
            <person name="Henrissat B."/>
            <person name="Grigoriev I.V."/>
            <person name="Corradi N."/>
            <person name="Roux C."/>
            <person name="Martin F.M."/>
        </authorList>
    </citation>
    <scope>NUCLEOTIDE SEQUENCE [LARGE SCALE GENOMIC DNA]</scope>
    <source>
        <strain evidence="10 11">DAOM 194757</strain>
    </source>
</reference>
<dbReference type="InterPro" id="IPR027417">
    <property type="entry name" value="P-loop_NTPase"/>
</dbReference>
<keyword evidence="5" id="KW-0862">Zinc</keyword>
<dbReference type="SUPFAM" id="SSF52540">
    <property type="entry name" value="P-loop containing nucleoside triphosphate hydrolases"/>
    <property type="match status" value="2"/>
</dbReference>
<feature type="domain" description="RZ-type" evidence="9">
    <location>
        <begin position="3053"/>
        <end position="3132"/>
    </location>
</feature>
<dbReference type="STRING" id="44941.A0A397UHF9"/>
<dbReference type="InterPro" id="IPR046439">
    <property type="entry name" value="ZF_RZ_dom"/>
</dbReference>
<dbReference type="GO" id="GO:0004842">
    <property type="term" value="F:ubiquitin-protein transferase activity"/>
    <property type="evidence" value="ECO:0007669"/>
    <property type="project" value="InterPro"/>
</dbReference>
<organism evidence="10 11">
    <name type="scientific">Gigaspora rosea</name>
    <dbReference type="NCBI Taxonomy" id="44941"/>
    <lineage>
        <taxon>Eukaryota</taxon>
        <taxon>Fungi</taxon>
        <taxon>Fungi incertae sedis</taxon>
        <taxon>Mucoromycota</taxon>
        <taxon>Glomeromycotina</taxon>
        <taxon>Glomeromycetes</taxon>
        <taxon>Diversisporales</taxon>
        <taxon>Gigasporaceae</taxon>
        <taxon>Gigaspora</taxon>
    </lineage>
</organism>
<feature type="compositionally biased region" description="Low complexity" evidence="8">
    <location>
        <begin position="3895"/>
        <end position="3922"/>
    </location>
</feature>
<feature type="coiled-coil region" evidence="7">
    <location>
        <begin position="565"/>
        <end position="592"/>
    </location>
</feature>
<dbReference type="GO" id="GO:0016887">
    <property type="term" value="F:ATP hydrolysis activity"/>
    <property type="evidence" value="ECO:0007669"/>
    <property type="project" value="InterPro"/>
</dbReference>
<dbReference type="SMART" id="SM00382">
    <property type="entry name" value="AAA"/>
    <property type="match status" value="2"/>
</dbReference>
<keyword evidence="6" id="KW-0391">Immunity</keyword>
<keyword evidence="7" id="KW-0175">Coiled coil</keyword>
<dbReference type="InterPro" id="IPR031248">
    <property type="entry name" value="RNF213"/>
</dbReference>
<evidence type="ECO:0000256" key="1">
    <source>
        <dbReference type="ARBA" id="ARBA00004496"/>
    </source>
</evidence>
<accession>A0A397UHF9</accession>
<keyword evidence="3" id="KW-0479">Metal-binding</keyword>
<evidence type="ECO:0000256" key="3">
    <source>
        <dbReference type="ARBA" id="ARBA00022723"/>
    </source>
</evidence>
<evidence type="ECO:0000256" key="7">
    <source>
        <dbReference type="SAM" id="Coils"/>
    </source>
</evidence>
<evidence type="ECO:0000256" key="4">
    <source>
        <dbReference type="ARBA" id="ARBA00022771"/>
    </source>
</evidence>
<dbReference type="EMBL" id="QKWP01001499">
    <property type="protein sequence ID" value="RIB08517.1"/>
    <property type="molecule type" value="Genomic_DNA"/>
</dbReference>
<keyword evidence="2" id="KW-0963">Cytoplasm</keyword>
<dbReference type="GO" id="GO:0005737">
    <property type="term" value="C:cytoplasm"/>
    <property type="evidence" value="ECO:0007669"/>
    <property type="project" value="UniProtKB-SubCell"/>
</dbReference>
<sequence length="3969" mass="457273">MTRLQTSFASQHFSENFHLSLLKSGGFWIQLLKATGSVDKLHSHPQINEVRNAISHLAENLIEESINIYLLQEILKKDDDFLLTYFGFAIMREGLSSINKDNLTNIRKKYRIYELCLDHLNTFYTEFCPQSIVFDVKEYIDDIYEIHQCKKDITLRETSLTNYWGIHTDILGIAENLYKYRKSQTFKNFLNISLNDLTNYDEQDVKWIIKIMPGLEKSYCQWCGSYSKWEDQKFSHAKILWDGVPDITVELDLMSNKLKVEKSPKLIRTLTDISKVIQWIDKLHQLTVVVLIFKIPNDEDENWLQATLDDLRDDETLTLGKLSDSFDLLHERLKMFDDACWALIKELSIAGEFLDWIRSIADHDIKNLINGVDDHSDERLIQEDTVSSLIQVKQFLLPIMINAENFLLEEFLNEIQNVTATNSSLASKITLCNCNNMALQNMYAAISNRGEVTKEKIYNAVKIGVYEFKWALKDDTCSATLSYSSKNGVKMTYSMNDLQDLRGRALLIAKPASTIYTEDEEESKDIMNEFVLQVDKAQNIIDESTKLIEAGHFNYRSYKKEVKGLDQLNIHLKNLEKDLKAWESTVSKVQQEHYYLTFFPARHILSFYDYFSNYKGSNRRICEKTCETLVRYVNFGAKLPSMRNPKDALNVKNNHYKILCEIGTRLKGIFESLAKDPIPFEDCGERVVSDVVHHGKLFVAACSDRSVIPNIIMSLYANSKFYPNAWQLLICTSSTTSEEIAIFIKRCSYASNNGYNDHLFCMANLEVLDYRLQYYVVKQIRSLLDKAKNFYLALICCQEPGMHHHILDQFSEYVRVTNGLSAKSMKESYRGICQKVVCVTSDLSGQGKTEWVKQDSYRKKFIPRTFIINDGADFGKLVRQFQKFPIRKDLDSLHINIISADNPWEVNMFLFHLLTFGIVSHQSDIATLPDIHIFIEVASSTDSRLVKSLPIVSYLDTPHLRFNLKKLIVSNEICSPIQVVCQYLNAHEIALLDENEIAYRSPTQKPLPSKRCQQLLSKYFFDTITADLASYRFLEIFINVFANQLIRLSCSSFFTVENLRLMIKENNIRTTLFNTLMEVSKDFATRSIQTKSSQKQALSDSPDQLENITSWDDSNHLLVFFMSQTPDSICALYRDKTKVPENVQTLLKSQHISGIYRNQWQLEDYRTMPMDMLLQRLEGLARKTQHQINYPPYALSADNLLKMALILLRTRANVPVVICGEAGCGKTSLISFLARVVEAEFHALNLHAGITEEIINQFMEDSQKNVDKHDVWLFFDEINTCNHIGLLSDLIAHRVYKGNQMVHPNVKIFAACNPYRIRTKTSSVAGLQIKRFDEQRSNLVYEVKPLPDQILDYVWDYGVLEPSDERKYIEIMTKTQLDAINLYHDILPDLLFTSQQFIRKVEEKYTVSLRDVKRAITLIKFFYDSLQNRPRVNKNIPYPPAKPDIMLRSYILGLGLCYQSRLYEQKQRTAYRTEMCKIFLKNKFQIREELFKDVIRKEQEDYVNRMTLPFNTAKNDALLENVLVMIVCILTKIPVFIIGAPGSSKSLAIRLISQNLRGSDSNDAYFKKLPQVYLIPHQGSSSSTSDGIIKVFEKAKKFQDTSSDDFPVVSVVLLDEVGLAETSPHNPLKVLHSLLEPSYPAEGPTVSVVGISNWRLDNSKSSRALLVQRPQLTLDDLVEIAVRLLNDQSTTKVQPSSVRHLATAYIDYEKSDQEIPNFHGLRDYYSLVKSLSDQELTPKNIQMALARNFGGTNNNSEICEKYFGNVINIFNSNQSWTYEPISTEVLINANLEDEFARHLMVIGNSDSIVNLLVYQLRQRNLEPVVIFGSQFPKDQNDQGSDYSYTVLSRIMMCVEAGRPLILTDLDIIYGSLYDLWNQNYIVVGSKDDPKYYTRVALGAYANPMLSVSKNFRCILVMDESKVKDADPPLLNRFEKQRMTMSDTFTSDHEELVEELSSWANRMSTITSTQFAISQDTFTLNDLFIGFNPDETIQSLVVDIKETYYEMDNSEILEKCKECLIAVASSDGIVRAEKSALEPEEIEHCKKVYFKDQHHDHLEDYFLSLRATDETTEGHQIIINTFSNINTDIAKCLKDLLNCQVLKLSTFKTEAEFQNQIKRFWFDSPNKELLVLQCDLTTANAGCIKLAKFLIEQYRLEYLSKMKQQAQESQEQENFIVKHVCIMLHIHRDNQVRWKGFNFMCKWKQVTIETLVRQEKPLSSLLYGNLCDIIEETYPFEEILKQELLWCLLCIKYPSTIKGVNHLKYITEKIPKVPELVDALKARTKEWIEQEDSLTDWQYHVASSKKSLYPHSSFVSALLTHVREMVRKPLARLLCALERFSAIETFINLNRLKEEQREQLATFWKEMFADKDVISIESLPSPKPDAYSLPGGVHDLKFPFSYYFMKQIDRFKRLYEEEIAKLREDSENLNDDGTLLSDVLEYYNKGFANNIYNSVNQLKSSPLEWNRELYFDDFVSVICSNEPGYKKTNKSQIMSLIFKWLLGLEKVLNPILLHIFWWNNSSSVLVKFQLAQMCSKVSDMKDPEDHHFEKFLVFEIAEQKLYELESIDNNQLSEWQHESNKIISLCTKLPEVSDIEPFHLLQICSDLISTETIPLDGVKQIVKVAYPEGVQEIFTSKFIKTVFQILNEIKDYVPRKLFIIKCLDVLPLTSNIRLDLYNNLFSKEPFPLMSIIIYKIFQQEDEENRDIFFQLLKMPKRVRTISPRLNAINKCLSNHGLGSLMATLCCDVLQKSFFSNCTLEYSVEYFQDAIGALLRPESELATLHRITSIAFLKEFVHRFWEYTNSDNNVSNPIEINNSQLEDADISELISRLNNNMEVNKQVPLIHSLRIYFLRALRRCYEFSLDDVKRFCKAQEYTLPWLSNLSWEDDKKSNRFPFNPYKSIEDYNNLETTFAPLYNFNNKGPFEKNFFAKFKKKNSNISHLSLMGLIFSRLHAIRTSRQWTENETSIALMLQEKIESVDHLSTIYKITIKNLISNEHMLLGLSETVNNQDLLIKSVIGHTISLHASIRHESSPLAQLLQNLHYCSGLFIPATPSDETSIVLSAVLQRGQITRYSCSCGYIYVIGDCGFSNGTGTCPECGRRIGGENHVAAEGQMKLDSNPLRVSLSAKNQTGYIGEPINQEPAQSVRMLSPASYRILHLFIHAIIGAWAHAPLALAFLRKNNHTATDAARYCGDHIRNDWMVLRRILNTSDENLALVLHSILDLMGRIPCKMVSLKTSTERDEWEIEFKEKYVAPQVRNITATAANFQNKLAEADKSQDNVNIIEAEINQTLAMDNNYQLEHLPKMWRFISDISYQSLHAHYLGDEDMHSKKYPFLAQFFKHSETLSLIKHLSPIVNFVQILSSKLEYQLSRDDAENQTFGEFIESEEGEADFEYSNNNILRTAFEDFAEAWNAIIDNVKNYQCHAIPDPKPLISLDSPVILGLIEPVNSGVYLCAILDYLIGLQNDFLQDVMAIPSESWSSLKFLDEASLNSNKTVTQTSSQAGTTTMHHYIRSIRIENAKPNNFINYEWNDDLLQYSQRNLQMGRGDDVTFDLQKIESELARQLVFGKVYIDTIEESQLYIEPFNFHLELFKGYMRILSDIKVLIPQKPISSYTMSNIINLSTASSSTKTSTTMDNLESMSYDSASKLLSCLEILLCFVKRKLISDSEILISDFVKQWAKLSVLVDNELFMNILKVDLRLKHVVALYELIEEQVADRVIKYVDDKYAEPLTSDLEKVISDALDFDITDDMDSEESSLQQMDDDNVVVEENKENKKKVKKIPAEVFAGAIKRFILRFLLKELIKEEYPMSVYFTDDSLNLWPAQISEELIDEFFPISLMVCHAFETYRFVSEKIEKTKQLLSQNQNTSKRFQRNRNTKQRDQNASHQNFGPENGSSSNTSSNRGSYSSRGNRGFNKGRNNASRGQNQGDSNASGGNGHSENAESSKRGHGNNRRKPRSHNFNKNDAL</sequence>
<evidence type="ECO:0000313" key="11">
    <source>
        <dbReference type="Proteomes" id="UP000266673"/>
    </source>
</evidence>
<gene>
    <name evidence="10" type="ORF">C2G38_2045084</name>
</gene>
<keyword evidence="4" id="KW-0863">Zinc-finger</keyword>
<dbReference type="PANTHER" id="PTHR22605">
    <property type="entry name" value="RZ-TYPE DOMAIN-CONTAINING PROTEIN"/>
    <property type="match status" value="1"/>
</dbReference>
<dbReference type="Proteomes" id="UP000266673">
    <property type="component" value="Unassembled WGS sequence"/>
</dbReference>
<feature type="coiled-coil region" evidence="7">
    <location>
        <begin position="2404"/>
        <end position="2431"/>
    </location>
</feature>
<keyword evidence="11" id="KW-1185">Reference proteome</keyword>
<dbReference type="OrthoDB" id="2400221at2759"/>
<protein>
    <recommendedName>
        <fullName evidence="9">RZ-type domain-containing protein</fullName>
    </recommendedName>
</protein>